<dbReference type="EMBL" id="JBHSFE010000022">
    <property type="protein sequence ID" value="MFC4611393.1"/>
    <property type="molecule type" value="Genomic_DNA"/>
</dbReference>
<evidence type="ECO:0000313" key="3">
    <source>
        <dbReference type="EMBL" id="MFC4611393.1"/>
    </source>
</evidence>
<reference evidence="4" key="1">
    <citation type="journal article" date="2019" name="Int. J. Syst. Evol. Microbiol.">
        <title>The Global Catalogue of Microorganisms (GCM) 10K type strain sequencing project: providing services to taxonomists for standard genome sequencing and annotation.</title>
        <authorList>
            <consortium name="The Broad Institute Genomics Platform"/>
            <consortium name="The Broad Institute Genome Sequencing Center for Infectious Disease"/>
            <person name="Wu L."/>
            <person name="Ma J."/>
        </authorList>
    </citation>
    <scope>NUCLEOTIDE SEQUENCE [LARGE SCALE GENOMIC DNA]</scope>
    <source>
        <strain evidence="4">CGMCC 4.7139</strain>
    </source>
</reference>
<evidence type="ECO:0000256" key="2">
    <source>
        <dbReference type="SAM" id="Phobius"/>
    </source>
</evidence>
<feature type="compositionally biased region" description="Polar residues" evidence="1">
    <location>
        <begin position="1"/>
        <end position="12"/>
    </location>
</feature>
<proteinExistence type="predicted"/>
<accession>A0ABV9GE01</accession>
<feature type="region of interest" description="Disordered" evidence="1">
    <location>
        <begin position="79"/>
        <end position="109"/>
    </location>
</feature>
<protein>
    <submittedName>
        <fullName evidence="3">PASTA domain-containing protein</fullName>
    </submittedName>
</protein>
<dbReference type="Proteomes" id="UP001595993">
    <property type="component" value="Unassembled WGS sequence"/>
</dbReference>
<name>A0ABV9GE01_9ACTN</name>
<organism evidence="3 4">
    <name type="scientific">Streptomyces maoxianensis</name>
    <dbReference type="NCBI Taxonomy" id="1459942"/>
    <lineage>
        <taxon>Bacteria</taxon>
        <taxon>Bacillati</taxon>
        <taxon>Actinomycetota</taxon>
        <taxon>Actinomycetes</taxon>
        <taxon>Kitasatosporales</taxon>
        <taxon>Streptomycetaceae</taxon>
        <taxon>Streptomyces</taxon>
    </lineage>
</organism>
<evidence type="ECO:0000256" key="1">
    <source>
        <dbReference type="SAM" id="MobiDB-lite"/>
    </source>
</evidence>
<gene>
    <name evidence="3" type="ORF">ACFO9E_26895</name>
</gene>
<feature type="region of interest" description="Disordered" evidence="1">
    <location>
        <begin position="1"/>
        <end position="29"/>
    </location>
</feature>
<keyword evidence="2" id="KW-1133">Transmembrane helix</keyword>
<keyword evidence="2" id="KW-0472">Membrane</keyword>
<dbReference type="RefSeq" id="WP_381200450.1">
    <property type="nucleotide sequence ID" value="NZ_JBHSFE010000022.1"/>
</dbReference>
<feature type="transmembrane region" description="Helical" evidence="2">
    <location>
        <begin position="33"/>
        <end position="52"/>
    </location>
</feature>
<evidence type="ECO:0000313" key="4">
    <source>
        <dbReference type="Proteomes" id="UP001595993"/>
    </source>
</evidence>
<keyword evidence="2" id="KW-0812">Transmembrane</keyword>
<keyword evidence="4" id="KW-1185">Reference proteome</keyword>
<comment type="caution">
    <text evidence="3">The sequence shown here is derived from an EMBL/GenBank/DDBJ whole genome shotgun (WGS) entry which is preliminary data.</text>
</comment>
<sequence>MTSNQLPQQPHTPQWGPAAKPPSPRPGWARKRIVVPAAVVLFFTGVGIGASGSGGTQTTSDAKAAPTVTTTVTAKAAVPQTAEKAKPGPTVTKTVRAKPTAETADDSDGAAVPDFLGMGLQAAQDTAQAKGFYLLKSHDSTGADRLQVLDRNWKVCTQNYKAGKVIPVGTEIDFGTVKLEENCP</sequence>
<dbReference type="Gene3D" id="3.30.10.20">
    <property type="match status" value="1"/>
</dbReference>